<keyword evidence="2" id="KW-0732">Signal</keyword>
<feature type="coiled-coil region" evidence="1">
    <location>
        <begin position="45"/>
        <end position="103"/>
    </location>
</feature>
<proteinExistence type="predicted"/>
<sequence length="956" mass="112001">MKKLICLITSFLSISASTSAWLLSKSNHSNTTINNNQTQTAQTLINGLTQQINYIKQKVAQLEQKTRLLKGEITQEKQKTMQLEEMKSELSSKLKSFERFEKKVNVLIATLDLPEDLAKKEDFTQKVLAILEFYKNTIKNIDDENNPNSFKKLFDKLIELEEKIINRHISFEQIKEERSNLEEANIKLNDQISETRKNIDDINKSITDSINRKRELESKKRKLESEIDINRDKVIKLETKVSKISEFIYKIANNIWEEKFKDNLLESESFIQIGKEFENELNKMLEKKVTLNVVNKQTSPVVNTKDTNNTAPPQKLKFTISDVLFEFDLGIVWPNRNKSAVYEDNSKSNCVEIGYTKHKDGKWQIEQFDRNTQKVPSKLPRFITSLRDAFKQNVSSEIEGIQHWNTRNVTSMWATFAQTPNFNQDISNWDMSNVKKTQSMFWEAKKFNQDINNWNMSNVTDVIFMFNGATEFNGNISNWNMSKVIEIEDMFKQATNFNKDLSAWILNNVKKPHLNGLLDDTKIKNDQSKWPRIMRDSHQQSDSNVFVGRRIIENILKVVWKNNFTNRQIPALRKYADVLPDYSKKINDFLQDTPFKGIDVELSKQQENERFPLLNNQPENRDKTFSVTVIFNNNWIGDSFNLPIGDIDETRSIAEYNDEKTECIVIGFSEDLGHIRANHMPPTVRKVPKLLPPQITSLENTFHKSEQQSIENIDQWNTRNIIHMSDLFNEATKFNQNINNWNTENVISFNRAFYRASSFNQPLSNWKVQKSLSFSAMFRETRDFNQPLNSWRFNTKELFRMDQMFWAAKSFNQDLDQWNVENLENTEFMFADTFSFNAKVSTWKTNNLSKLDYMFHGAGNFNRRVYDWDVSNVTTFTHVFFQCGQFLQPLDSWDTSIRLVNESTESFKSRVKGMLDGTKLVQGGVYPWYPKGMVQHRVYPRSELYDNGFYPGHPED</sequence>
<dbReference type="RefSeq" id="WP_259430530.1">
    <property type="nucleotide sequence ID" value="NZ_CP103424.1"/>
</dbReference>
<protein>
    <submittedName>
        <fullName evidence="3">BspA family leucine-rich repeat surface protein</fullName>
    </submittedName>
</protein>
<organism evidence="3 4">
    <name type="scientific">Mycoplasma cottewii</name>
    <dbReference type="NCBI Taxonomy" id="51364"/>
    <lineage>
        <taxon>Bacteria</taxon>
        <taxon>Bacillati</taxon>
        <taxon>Mycoplasmatota</taxon>
        <taxon>Mollicutes</taxon>
        <taxon>Mycoplasmataceae</taxon>
        <taxon>Mycoplasma</taxon>
    </lineage>
</organism>
<gene>
    <name evidence="3" type="ORF">NX779_01990</name>
</gene>
<dbReference type="EMBL" id="CP103424">
    <property type="protein sequence ID" value="UWD35388.1"/>
    <property type="molecule type" value="Genomic_DNA"/>
</dbReference>
<reference evidence="3" key="1">
    <citation type="submission" date="2022-08" db="EMBL/GenBank/DDBJ databases">
        <title>Complete genome sequence of Mycoplasma cottewii type strain VIS.</title>
        <authorList>
            <person name="Spergser J."/>
        </authorList>
    </citation>
    <scope>NUCLEOTIDE SEQUENCE</scope>
    <source>
        <strain evidence="3">VIS</strain>
    </source>
</reference>
<name>A0ABY5TXI1_9MOLU</name>
<evidence type="ECO:0000256" key="2">
    <source>
        <dbReference type="SAM" id="SignalP"/>
    </source>
</evidence>
<dbReference type="Pfam" id="PF03382">
    <property type="entry name" value="DUF285"/>
    <property type="match status" value="2"/>
</dbReference>
<feature type="chain" id="PRO_5045583071" evidence="2">
    <location>
        <begin position="23"/>
        <end position="956"/>
    </location>
</feature>
<evidence type="ECO:0000313" key="4">
    <source>
        <dbReference type="Proteomes" id="UP001059819"/>
    </source>
</evidence>
<feature type="coiled-coil region" evidence="1">
    <location>
        <begin position="171"/>
        <end position="240"/>
    </location>
</feature>
<accession>A0ABY5TXI1</accession>
<dbReference type="Proteomes" id="UP001059819">
    <property type="component" value="Chromosome"/>
</dbReference>
<keyword evidence="1" id="KW-0175">Coiled coil</keyword>
<evidence type="ECO:0000256" key="1">
    <source>
        <dbReference type="SAM" id="Coils"/>
    </source>
</evidence>
<dbReference type="InterPro" id="IPR005046">
    <property type="entry name" value="DUF285"/>
</dbReference>
<feature type="signal peptide" evidence="2">
    <location>
        <begin position="1"/>
        <end position="22"/>
    </location>
</feature>
<evidence type="ECO:0000313" key="3">
    <source>
        <dbReference type="EMBL" id="UWD35388.1"/>
    </source>
</evidence>
<keyword evidence="4" id="KW-1185">Reference proteome</keyword>